<name>A0A084W272_ANOSI</name>
<accession>A0A084W272</accession>
<evidence type="ECO:0000313" key="3">
    <source>
        <dbReference type="EnsemblMetazoa" id="ASIC012193-PA"/>
    </source>
</evidence>
<organism evidence="2">
    <name type="scientific">Anopheles sinensis</name>
    <name type="common">Mosquito</name>
    <dbReference type="NCBI Taxonomy" id="74873"/>
    <lineage>
        <taxon>Eukaryota</taxon>
        <taxon>Metazoa</taxon>
        <taxon>Ecdysozoa</taxon>
        <taxon>Arthropoda</taxon>
        <taxon>Hexapoda</taxon>
        <taxon>Insecta</taxon>
        <taxon>Pterygota</taxon>
        <taxon>Neoptera</taxon>
        <taxon>Endopterygota</taxon>
        <taxon>Diptera</taxon>
        <taxon>Nematocera</taxon>
        <taxon>Culicoidea</taxon>
        <taxon>Culicidae</taxon>
        <taxon>Anophelinae</taxon>
        <taxon>Anopheles</taxon>
    </lineage>
</organism>
<feature type="compositionally biased region" description="Basic and acidic residues" evidence="1">
    <location>
        <begin position="26"/>
        <end position="35"/>
    </location>
</feature>
<gene>
    <name evidence="2" type="ORF">ZHAS_00012193</name>
</gene>
<keyword evidence="4" id="KW-1185">Reference proteome</keyword>
<evidence type="ECO:0000313" key="2">
    <source>
        <dbReference type="EMBL" id="KFB44316.1"/>
    </source>
</evidence>
<dbReference type="AlphaFoldDB" id="A0A084W272"/>
<protein>
    <submittedName>
        <fullName evidence="2 3">GTPase ObgE</fullName>
    </submittedName>
</protein>
<dbReference type="VEuPathDB" id="VectorBase:ASIC012193"/>
<dbReference type="EMBL" id="KE525275">
    <property type="protein sequence ID" value="KFB44316.1"/>
    <property type="molecule type" value="Genomic_DNA"/>
</dbReference>
<evidence type="ECO:0000313" key="4">
    <source>
        <dbReference type="Proteomes" id="UP000030765"/>
    </source>
</evidence>
<dbReference type="EMBL" id="ATLV01019539">
    <property type="status" value="NOT_ANNOTATED_CDS"/>
    <property type="molecule type" value="Genomic_DNA"/>
</dbReference>
<proteinExistence type="predicted"/>
<sequence>MAEATKAGISVHAHRQADVFSGGNAKENKTNDTNHKHGGGFPGDELGKRLHWKMVNLPIERYHHLRRKWVRHCATRNRQQEKPSHMLPADPIHVSLGALQGLKVTGSFAVHHIDAECASLLHIAAAHCIYPGAGICASTTKKGVTSASNARRKCLSVLNVIHL</sequence>
<dbReference type="EnsemblMetazoa" id="ASIC012193-RA">
    <property type="protein sequence ID" value="ASIC012193-PA"/>
    <property type="gene ID" value="ASIC012193"/>
</dbReference>
<reference evidence="2 4" key="1">
    <citation type="journal article" date="2014" name="BMC Genomics">
        <title>Genome sequence of Anopheles sinensis provides insight into genetics basis of mosquito competence for malaria parasites.</title>
        <authorList>
            <person name="Zhou D."/>
            <person name="Zhang D."/>
            <person name="Ding G."/>
            <person name="Shi L."/>
            <person name="Hou Q."/>
            <person name="Ye Y."/>
            <person name="Xu Y."/>
            <person name="Zhou H."/>
            <person name="Xiong C."/>
            <person name="Li S."/>
            <person name="Yu J."/>
            <person name="Hong S."/>
            <person name="Yu X."/>
            <person name="Zou P."/>
            <person name="Chen C."/>
            <person name="Chang X."/>
            <person name="Wang W."/>
            <person name="Lv Y."/>
            <person name="Sun Y."/>
            <person name="Ma L."/>
            <person name="Shen B."/>
            <person name="Zhu C."/>
        </authorList>
    </citation>
    <scope>NUCLEOTIDE SEQUENCE [LARGE SCALE GENOMIC DNA]</scope>
</reference>
<dbReference type="Proteomes" id="UP000030765">
    <property type="component" value="Unassembled WGS sequence"/>
</dbReference>
<feature type="region of interest" description="Disordered" evidence="1">
    <location>
        <begin position="20"/>
        <end position="42"/>
    </location>
</feature>
<evidence type="ECO:0000256" key="1">
    <source>
        <dbReference type="SAM" id="MobiDB-lite"/>
    </source>
</evidence>
<reference evidence="3" key="2">
    <citation type="submission" date="2020-05" db="UniProtKB">
        <authorList>
            <consortium name="EnsemblMetazoa"/>
        </authorList>
    </citation>
    <scope>IDENTIFICATION</scope>
</reference>